<accession>L9UQW5</accession>
<gene>
    <name evidence="2" type="ORF">C500_14600</name>
</gene>
<dbReference type="Pfam" id="PF03596">
    <property type="entry name" value="Cad"/>
    <property type="match status" value="1"/>
</dbReference>
<comment type="caution">
    <text evidence="2">The sequence shown here is derived from an EMBL/GenBank/DDBJ whole genome shotgun (WGS) entry which is preliminary data.</text>
</comment>
<keyword evidence="1" id="KW-0472">Membrane</keyword>
<dbReference type="EMBL" id="AOHS01000050">
    <property type="protein sequence ID" value="ELY27076.1"/>
    <property type="molecule type" value="Genomic_DNA"/>
</dbReference>
<feature type="transmembrane region" description="Helical" evidence="1">
    <location>
        <begin position="45"/>
        <end position="66"/>
    </location>
</feature>
<dbReference type="InterPro" id="IPR004676">
    <property type="entry name" value="Cd-R_transporter"/>
</dbReference>
<proteinExistence type="predicted"/>
<organism evidence="2 3">
    <name type="scientific">Natrialba magadii (strain ATCC 43099 / DSM 3394 / CCM 3739 / CIP 104546 / IAM 13178 / JCM 8861 / NBRC 102185 / NCIMB 2190 / MS3)</name>
    <name type="common">Natronobacterium magadii</name>
    <dbReference type="NCBI Taxonomy" id="547559"/>
    <lineage>
        <taxon>Archaea</taxon>
        <taxon>Methanobacteriati</taxon>
        <taxon>Methanobacteriota</taxon>
        <taxon>Stenosarchaea group</taxon>
        <taxon>Halobacteria</taxon>
        <taxon>Halobacteriales</taxon>
        <taxon>Natrialbaceae</taxon>
        <taxon>Natrialba</taxon>
    </lineage>
</organism>
<dbReference type="RefSeq" id="WP_004216129.1">
    <property type="nucleotide sequence ID" value="NC_013924.1"/>
</dbReference>
<dbReference type="PATRIC" id="fig|547559.17.peg.2886"/>
<sequence length="198" mass="21093">MTYIGSVEAVLLVGVWLFVLTHIDTLLVIGAFCADNDYRLWEVLVGHYVGFCGGLGAAVIGTILAAELLQEWTFMLGFVPLSLGLWGLLRQRPETTVEEVPFVPNSLGRIGVVTAAGLGLSGENIALFIPFFATLSPAELILIITVYLIGAGVVFLAALATVSRLTTDGIPDWLDRWLVPSVLVLVGGLVVVSGWVIA</sequence>
<feature type="transmembrane region" description="Helical" evidence="1">
    <location>
        <begin position="110"/>
        <end position="134"/>
    </location>
</feature>
<dbReference type="GeneID" id="8828810"/>
<reference evidence="2 3" key="1">
    <citation type="journal article" date="2014" name="PLoS Genet.">
        <title>Phylogenetically driven sequencing of extremely halophilic archaea reveals strategies for static and dynamic osmo-response.</title>
        <authorList>
            <person name="Becker E.A."/>
            <person name="Seitzer P.M."/>
            <person name="Tritt A."/>
            <person name="Larsen D."/>
            <person name="Krusor M."/>
            <person name="Yao A.I."/>
            <person name="Wu D."/>
            <person name="Madern D."/>
            <person name="Eisen J.A."/>
            <person name="Darling A.E."/>
            <person name="Facciotti M.T."/>
        </authorList>
    </citation>
    <scope>NUCLEOTIDE SEQUENCE [LARGE SCALE GENOMIC DNA]</scope>
    <source>
        <strain evidence="3">ATCC 43099 / DSM 3394 / CCM 3739 / CIP 104546 / IAM 13178 / JCM 8861 / NBRC 102185 / NCIMB 2190 / MS3</strain>
    </source>
</reference>
<feature type="transmembrane region" description="Helical" evidence="1">
    <location>
        <begin position="140"/>
        <end position="165"/>
    </location>
</feature>
<dbReference type="OrthoDB" id="351321at2157"/>
<evidence type="ECO:0000313" key="2">
    <source>
        <dbReference type="EMBL" id="ELY27076.1"/>
    </source>
</evidence>
<keyword evidence="1" id="KW-0812">Transmembrane</keyword>
<dbReference type="AlphaFoldDB" id="L9UQW5"/>
<keyword evidence="1" id="KW-1133">Transmembrane helix</keyword>
<protein>
    <submittedName>
        <fullName evidence="2">Cadmium transporter</fullName>
    </submittedName>
</protein>
<evidence type="ECO:0000256" key="1">
    <source>
        <dbReference type="SAM" id="Phobius"/>
    </source>
</evidence>
<name>L9UQW5_NATMM</name>
<evidence type="ECO:0000313" key="3">
    <source>
        <dbReference type="Proteomes" id="UP000011543"/>
    </source>
</evidence>
<feature type="transmembrane region" description="Helical" evidence="1">
    <location>
        <begin position="12"/>
        <end position="33"/>
    </location>
</feature>
<feature type="transmembrane region" description="Helical" evidence="1">
    <location>
        <begin position="177"/>
        <end position="197"/>
    </location>
</feature>
<dbReference type="Proteomes" id="UP000011543">
    <property type="component" value="Unassembled WGS sequence"/>
</dbReference>